<sequence>MSSILILNAQVVNEGKIQVADILVKDGFIDQIGTNLSGISADKTIDATGKYLLPGVIDDQVHFREPGLTHKACIHSEARAGVAGGVTTFMEMPNTVPNALTQELLQDKYDIAARTSLANYSFYMGASNDNIEEVLKTNIQNICGIKVFMGSSTGNMLVDNEKTLTNIFSNSPTLIATHCEDEATVRANSALYKEKYGDNPHPRVHPEIRNVEACIKSSSMAIELAQQHGARLHILHITTGEETHLFRNDIPLKDKKITSEVCVHHLWFDAHDYETLGNQIKCNPAVKADGHKQQLLAALLDDRIDVIATDHAPHTWEEKQNPYWSSPSGLPLVQHPLQLMLEFYKDGKISLEKIAEKMSHAVADCFQISKRGYIREGYWADLVLVDLNEEVTVSKENVLYQCGWSPLEGTTLRSKVTHTIVSGHLAYENGAFDESKTGQRLLFER</sequence>
<evidence type="ECO:0000313" key="8">
    <source>
        <dbReference type="Proteomes" id="UP001236507"/>
    </source>
</evidence>
<feature type="domain" description="Amidohydrolase-related" evidence="6">
    <location>
        <begin position="51"/>
        <end position="425"/>
    </location>
</feature>
<name>A0ABT6Y9Z4_9BACT</name>
<dbReference type="EC" id="3.5.2.3" evidence="7"/>
<dbReference type="Proteomes" id="UP001236507">
    <property type="component" value="Unassembled WGS sequence"/>
</dbReference>
<comment type="function">
    <text evidence="2">Catalyzes the reversible cyclization of carbamoyl aspartate to dihydroorotate.</text>
</comment>
<comment type="cofactor">
    <cofactor evidence="1">
        <name>Zn(2+)</name>
        <dbReference type="ChEBI" id="CHEBI:29105"/>
    </cofactor>
</comment>
<gene>
    <name evidence="7" type="ORF">QM524_14420</name>
</gene>
<dbReference type="Pfam" id="PF01979">
    <property type="entry name" value="Amidohydro_1"/>
    <property type="match status" value="1"/>
</dbReference>
<evidence type="ECO:0000259" key="6">
    <source>
        <dbReference type="Pfam" id="PF01979"/>
    </source>
</evidence>
<organism evidence="7 8">
    <name type="scientific">Flectobacillus roseus</name>
    <dbReference type="NCBI Taxonomy" id="502259"/>
    <lineage>
        <taxon>Bacteria</taxon>
        <taxon>Pseudomonadati</taxon>
        <taxon>Bacteroidota</taxon>
        <taxon>Cytophagia</taxon>
        <taxon>Cytophagales</taxon>
        <taxon>Flectobacillaceae</taxon>
        <taxon>Flectobacillus</taxon>
    </lineage>
</organism>
<dbReference type="InterPro" id="IPR032466">
    <property type="entry name" value="Metal_Hydrolase"/>
</dbReference>
<proteinExistence type="inferred from homology"/>
<evidence type="ECO:0000313" key="7">
    <source>
        <dbReference type="EMBL" id="MDI9860404.1"/>
    </source>
</evidence>
<evidence type="ECO:0000256" key="1">
    <source>
        <dbReference type="ARBA" id="ARBA00001947"/>
    </source>
</evidence>
<dbReference type="SUPFAM" id="SSF51338">
    <property type="entry name" value="Composite domain of metallo-dependent hydrolases"/>
    <property type="match status" value="1"/>
</dbReference>
<dbReference type="SUPFAM" id="SSF51556">
    <property type="entry name" value="Metallo-dependent hydrolases"/>
    <property type="match status" value="1"/>
</dbReference>
<dbReference type="Gene3D" id="3.20.20.140">
    <property type="entry name" value="Metal-dependent hydrolases"/>
    <property type="match status" value="1"/>
</dbReference>
<reference evidence="7 8" key="1">
    <citation type="submission" date="2023-05" db="EMBL/GenBank/DDBJ databases">
        <title>Novel species of genus Flectobacillus isolated from stream in China.</title>
        <authorList>
            <person name="Lu H."/>
        </authorList>
    </citation>
    <scope>NUCLEOTIDE SEQUENCE [LARGE SCALE GENOMIC DNA]</scope>
    <source>
        <strain evidence="7 8">KCTC 42575</strain>
    </source>
</reference>
<dbReference type="NCBIfam" id="NF006688">
    <property type="entry name" value="PRK09236.1"/>
    <property type="match status" value="1"/>
</dbReference>
<comment type="similarity">
    <text evidence="3">Belongs to the metallo-dependent hydrolases superfamily. DHOase family. Class I DHOase subfamily.</text>
</comment>
<dbReference type="InterPro" id="IPR011059">
    <property type="entry name" value="Metal-dep_hydrolase_composite"/>
</dbReference>
<dbReference type="PROSITE" id="PS00483">
    <property type="entry name" value="DIHYDROOROTASE_2"/>
    <property type="match status" value="1"/>
</dbReference>
<dbReference type="RefSeq" id="WP_283345122.1">
    <property type="nucleotide sequence ID" value="NZ_JASHIF010000011.1"/>
</dbReference>
<keyword evidence="5 7" id="KW-0378">Hydrolase</keyword>
<evidence type="ECO:0000256" key="2">
    <source>
        <dbReference type="ARBA" id="ARBA00002368"/>
    </source>
</evidence>
<evidence type="ECO:0000256" key="3">
    <source>
        <dbReference type="ARBA" id="ARBA00010286"/>
    </source>
</evidence>
<comment type="caution">
    <text evidence="7">The sequence shown here is derived from an EMBL/GenBank/DDBJ whole genome shotgun (WGS) entry which is preliminary data.</text>
</comment>
<dbReference type="PANTHER" id="PTHR43668:SF4">
    <property type="entry name" value="ALLANTOINASE"/>
    <property type="match status" value="1"/>
</dbReference>
<evidence type="ECO:0000256" key="5">
    <source>
        <dbReference type="ARBA" id="ARBA00022801"/>
    </source>
</evidence>
<dbReference type="InterPro" id="IPR006680">
    <property type="entry name" value="Amidohydro-rel"/>
</dbReference>
<dbReference type="InterPro" id="IPR002195">
    <property type="entry name" value="Dihydroorotase_CS"/>
</dbReference>
<accession>A0ABT6Y9Z4</accession>
<dbReference type="GO" id="GO:0004151">
    <property type="term" value="F:dihydroorotase activity"/>
    <property type="evidence" value="ECO:0007669"/>
    <property type="project" value="UniProtKB-EC"/>
</dbReference>
<dbReference type="InterPro" id="IPR050138">
    <property type="entry name" value="DHOase/Allantoinase_Hydrolase"/>
</dbReference>
<dbReference type="PANTHER" id="PTHR43668">
    <property type="entry name" value="ALLANTOINASE"/>
    <property type="match status" value="1"/>
</dbReference>
<evidence type="ECO:0000256" key="4">
    <source>
        <dbReference type="ARBA" id="ARBA00022723"/>
    </source>
</evidence>
<dbReference type="EMBL" id="JASHIF010000011">
    <property type="protein sequence ID" value="MDI9860404.1"/>
    <property type="molecule type" value="Genomic_DNA"/>
</dbReference>
<keyword evidence="8" id="KW-1185">Reference proteome</keyword>
<protein>
    <submittedName>
        <fullName evidence="7">Dihydroorotase</fullName>
        <ecNumber evidence="7">3.5.2.3</ecNumber>
    </submittedName>
</protein>
<dbReference type="Gene3D" id="2.30.40.10">
    <property type="entry name" value="Urease, subunit C, domain 1"/>
    <property type="match status" value="1"/>
</dbReference>
<dbReference type="CDD" id="cd01318">
    <property type="entry name" value="DHOase_IIb"/>
    <property type="match status" value="1"/>
</dbReference>
<keyword evidence="4" id="KW-0479">Metal-binding</keyword>